<dbReference type="GO" id="GO:0005634">
    <property type="term" value="C:nucleus"/>
    <property type="evidence" value="ECO:0007669"/>
    <property type="project" value="UniProtKB-SubCell"/>
</dbReference>
<feature type="region of interest" description="Disordered" evidence="8">
    <location>
        <begin position="288"/>
        <end position="329"/>
    </location>
</feature>
<evidence type="ECO:0000313" key="11">
    <source>
        <dbReference type="Proteomes" id="UP000813824"/>
    </source>
</evidence>
<dbReference type="SUPFAM" id="SSF57701">
    <property type="entry name" value="Zn2/Cys6 DNA-binding domain"/>
    <property type="match status" value="1"/>
</dbReference>
<feature type="compositionally biased region" description="Low complexity" evidence="8">
    <location>
        <begin position="357"/>
        <end position="390"/>
    </location>
</feature>
<feature type="compositionally biased region" description="Polar residues" evidence="8">
    <location>
        <begin position="474"/>
        <end position="485"/>
    </location>
</feature>
<keyword evidence="2" id="KW-0479">Metal-binding</keyword>
<dbReference type="GO" id="GO:0006351">
    <property type="term" value="P:DNA-templated transcription"/>
    <property type="evidence" value="ECO:0007669"/>
    <property type="project" value="InterPro"/>
</dbReference>
<keyword evidence="6" id="KW-0804">Transcription</keyword>
<evidence type="ECO:0000256" key="5">
    <source>
        <dbReference type="ARBA" id="ARBA00023125"/>
    </source>
</evidence>
<dbReference type="PROSITE" id="PS00463">
    <property type="entry name" value="ZN2_CY6_FUNGAL_1"/>
    <property type="match status" value="1"/>
</dbReference>
<gene>
    <name evidence="10" type="ORF">BXZ70DRAFT_958569</name>
</gene>
<sequence>MTFSDNYTNSRHPRFEQAPKPPYSQPQPLPSSYVSQPPILKSENREDCDLRATESLSPPSLGQFSRKSSAPLYRFGDSGDVTPSPDTTVSSFSFMTSHGWPHPSSGSSSGYQHQQHHYANDPMHGYAVPTVSSQAHPQAQISMTDKYDDGDDDGLSDLPTVDGMSAGMGVYGAFGSAEESGKGDKLVRRRSSKACDRCRKSKCKCERTSLQEPCKNCILLGTACTFLGPSRKRGPPKGYIDAIEARLHQTEALIGILLSSKDSRAKTLLDDLREDTLAKEIISRVDNGTYGHQGRLHASQPSTAARPRPPQNEAKDSETPNLTATHPSVEWQETVISKLNSIAIQRNTLVSDDQAMRESASSASASVGRNGASAKTKTTMQTPSETSTTDTRSRTHSEEREKPRARRPTLSLQPTPSNPTPLIVPSHLTSTTTGTDRSDSDQNTSTRRQRRRVEQSQREPGQDSRTQPNPPSPASTTGNSRSPVQSVPLHPVLLNKKASTISFRALNNSRSPDDADEDADVESNAGDRTGSGEDELAVAVGQLSINEDEQVRYHGKASGLHLLGAGERDDDRVEGGIWRFPGARVWPPLPATARKLTKTRTEHDWQGYLPEPSEQEYLLQIYWAHVHPALPIIQKKLFMESFQETDTHAEGINAPDSPHSGVSSTSSGKRQRIPAILLLAMFSIAARYCYATSNEFPLPGSDSMWAAGDSYLESAKKILDSTYAHSRPSTCQALLLMGYREVGIGAMAQAWLYIGMAIRMAQDLGMHKNADKWVNIGKALFTSDELQERRRIWYGCIVMDKYVSSYIGRPVAIFENDFDTELPNVDPSDEYEAWSPHPSMPMIEDPLEPHPDINYAMSSHITSCFNEFAKLSIILSMIVQTVYSIRRPNSRSSEHSRLEQLLDKWYYELPEHLRFDPASQKDSELPPHVLTLHMHYWCSVLLLHRPFARHASEIGDKLLNKEHPVGDASRKAYDLCRQAANHISSIVHVYTVRQCPKRGSVFLSYYVFTAAIMHVATLKAFPMDPQASLGLSRCYDILRRMQYIWPSAWRAYQLLQGAKVSPSGVRTSPAVTDKRKRDADIVVDQEQQHSPVHETLYRGPHAHSRVPSSGNPSRLGYSMSIDIQHAETPTFFPPFDSWAPEGEPMHSYPAHNLSTSVLPQQFSTGFVDERSHRQSERSTQRFPQYWNDYSTLGQMGPPYPVPSNDMLPPASGSSPSPRSSQPNVGYSQDQYMVFNNLPPSGQS</sequence>
<evidence type="ECO:0000313" key="10">
    <source>
        <dbReference type="EMBL" id="KAH8083353.1"/>
    </source>
</evidence>
<dbReference type="PROSITE" id="PS50048">
    <property type="entry name" value="ZN2_CY6_FUNGAL_2"/>
    <property type="match status" value="1"/>
</dbReference>
<feature type="region of interest" description="Disordered" evidence="8">
    <location>
        <begin position="504"/>
        <end position="533"/>
    </location>
</feature>
<dbReference type="SMART" id="SM00906">
    <property type="entry name" value="Fungal_trans"/>
    <property type="match status" value="1"/>
</dbReference>
<dbReference type="GO" id="GO:0000981">
    <property type="term" value="F:DNA-binding transcription factor activity, RNA polymerase II-specific"/>
    <property type="evidence" value="ECO:0007669"/>
    <property type="project" value="InterPro"/>
</dbReference>
<keyword evidence="7" id="KW-0539">Nucleus</keyword>
<organism evidence="10 11">
    <name type="scientific">Cristinia sonorae</name>
    <dbReference type="NCBI Taxonomy" id="1940300"/>
    <lineage>
        <taxon>Eukaryota</taxon>
        <taxon>Fungi</taxon>
        <taxon>Dikarya</taxon>
        <taxon>Basidiomycota</taxon>
        <taxon>Agaricomycotina</taxon>
        <taxon>Agaricomycetes</taxon>
        <taxon>Agaricomycetidae</taxon>
        <taxon>Agaricales</taxon>
        <taxon>Pleurotineae</taxon>
        <taxon>Stephanosporaceae</taxon>
        <taxon>Cristinia</taxon>
    </lineage>
</organism>
<feature type="compositionally biased region" description="Low complexity" evidence="8">
    <location>
        <begin position="1208"/>
        <end position="1222"/>
    </location>
</feature>
<dbReference type="OrthoDB" id="2123952at2759"/>
<feature type="region of interest" description="Disordered" evidence="8">
    <location>
        <begin position="98"/>
        <end position="138"/>
    </location>
</feature>
<evidence type="ECO:0000256" key="6">
    <source>
        <dbReference type="ARBA" id="ARBA00023163"/>
    </source>
</evidence>
<feature type="compositionally biased region" description="Polar residues" evidence="8">
    <location>
        <begin position="1"/>
        <end position="10"/>
    </location>
</feature>
<evidence type="ECO:0000256" key="1">
    <source>
        <dbReference type="ARBA" id="ARBA00004123"/>
    </source>
</evidence>
<keyword evidence="11" id="KW-1185">Reference proteome</keyword>
<keyword evidence="4" id="KW-0805">Transcription regulation</keyword>
<evidence type="ECO:0000256" key="8">
    <source>
        <dbReference type="SAM" id="MobiDB-lite"/>
    </source>
</evidence>
<evidence type="ECO:0000256" key="3">
    <source>
        <dbReference type="ARBA" id="ARBA00022833"/>
    </source>
</evidence>
<feature type="region of interest" description="Disordered" evidence="8">
    <location>
        <begin position="353"/>
        <end position="486"/>
    </location>
</feature>
<dbReference type="Gene3D" id="4.10.240.10">
    <property type="entry name" value="Zn(2)-C6 fungal-type DNA-binding domain"/>
    <property type="match status" value="1"/>
</dbReference>
<dbReference type="CDD" id="cd12148">
    <property type="entry name" value="fungal_TF_MHR"/>
    <property type="match status" value="1"/>
</dbReference>
<comment type="caution">
    <text evidence="10">The sequence shown here is derived from an EMBL/GenBank/DDBJ whole genome shotgun (WGS) entry which is preliminary data.</text>
</comment>
<dbReference type="PANTHER" id="PTHR31313">
    <property type="entry name" value="TY1 ENHANCER ACTIVATOR"/>
    <property type="match status" value="1"/>
</dbReference>
<accession>A0A8K0XKP5</accession>
<dbReference type="AlphaFoldDB" id="A0A8K0XKP5"/>
<comment type="subcellular location">
    <subcellularLocation>
        <location evidence="1">Nucleus</location>
    </subcellularLocation>
</comment>
<keyword evidence="5" id="KW-0238">DNA-binding</keyword>
<feature type="compositionally biased region" description="Basic and acidic residues" evidence="8">
    <location>
        <begin position="391"/>
        <end position="402"/>
    </location>
</feature>
<dbReference type="GO" id="GO:0008270">
    <property type="term" value="F:zinc ion binding"/>
    <property type="evidence" value="ECO:0007669"/>
    <property type="project" value="InterPro"/>
</dbReference>
<dbReference type="Pfam" id="PF04082">
    <property type="entry name" value="Fungal_trans"/>
    <property type="match status" value="1"/>
</dbReference>
<dbReference type="EMBL" id="JAEVFJ010000048">
    <property type="protein sequence ID" value="KAH8083353.1"/>
    <property type="molecule type" value="Genomic_DNA"/>
</dbReference>
<feature type="compositionally biased region" description="Polar residues" evidence="8">
    <location>
        <begin position="54"/>
        <end position="68"/>
    </location>
</feature>
<dbReference type="GO" id="GO:0003677">
    <property type="term" value="F:DNA binding"/>
    <property type="evidence" value="ECO:0007669"/>
    <property type="project" value="UniProtKB-KW"/>
</dbReference>
<dbReference type="SMART" id="SM00066">
    <property type="entry name" value="GAL4"/>
    <property type="match status" value="1"/>
</dbReference>
<dbReference type="Proteomes" id="UP000813824">
    <property type="component" value="Unassembled WGS sequence"/>
</dbReference>
<dbReference type="CDD" id="cd00067">
    <property type="entry name" value="GAL4"/>
    <property type="match status" value="1"/>
</dbReference>
<dbReference type="InterPro" id="IPR036864">
    <property type="entry name" value="Zn2-C6_fun-type_DNA-bd_sf"/>
</dbReference>
<feature type="region of interest" description="Disordered" evidence="8">
    <location>
        <begin position="1193"/>
        <end position="1243"/>
    </location>
</feature>
<feature type="region of interest" description="Disordered" evidence="8">
    <location>
        <begin position="1"/>
        <end position="68"/>
    </location>
</feature>
<feature type="compositionally biased region" description="Low complexity" evidence="8">
    <location>
        <begin position="98"/>
        <end position="113"/>
    </location>
</feature>
<feature type="domain" description="Zn(2)-C6 fungal-type" evidence="9">
    <location>
        <begin position="194"/>
        <end position="226"/>
    </location>
</feature>
<name>A0A8K0XKP5_9AGAR</name>
<evidence type="ECO:0000259" key="9">
    <source>
        <dbReference type="PROSITE" id="PS50048"/>
    </source>
</evidence>
<keyword evidence="3" id="KW-0862">Zinc</keyword>
<dbReference type="InterPro" id="IPR001138">
    <property type="entry name" value="Zn2Cys6_DnaBD"/>
</dbReference>
<reference evidence="10" key="1">
    <citation type="journal article" date="2021" name="New Phytol.">
        <title>Evolutionary innovations through gain and loss of genes in the ectomycorrhizal Boletales.</title>
        <authorList>
            <person name="Wu G."/>
            <person name="Miyauchi S."/>
            <person name="Morin E."/>
            <person name="Kuo A."/>
            <person name="Drula E."/>
            <person name="Varga T."/>
            <person name="Kohler A."/>
            <person name="Feng B."/>
            <person name="Cao Y."/>
            <person name="Lipzen A."/>
            <person name="Daum C."/>
            <person name="Hundley H."/>
            <person name="Pangilinan J."/>
            <person name="Johnson J."/>
            <person name="Barry K."/>
            <person name="LaButti K."/>
            <person name="Ng V."/>
            <person name="Ahrendt S."/>
            <person name="Min B."/>
            <person name="Choi I.G."/>
            <person name="Park H."/>
            <person name="Plett J.M."/>
            <person name="Magnuson J."/>
            <person name="Spatafora J.W."/>
            <person name="Nagy L.G."/>
            <person name="Henrissat B."/>
            <person name="Grigoriev I.V."/>
            <person name="Yang Z.L."/>
            <person name="Xu J."/>
            <person name="Martin F.M."/>
        </authorList>
    </citation>
    <scope>NUCLEOTIDE SEQUENCE</scope>
    <source>
        <strain evidence="10">KKN 215</strain>
    </source>
</reference>
<dbReference type="InterPro" id="IPR051615">
    <property type="entry name" value="Transcr_Regulatory_Elem"/>
</dbReference>
<dbReference type="InterPro" id="IPR007219">
    <property type="entry name" value="XnlR_reg_dom"/>
</dbReference>
<protein>
    <submittedName>
        <fullName evidence="10">Fungal-specific transcription factor domain-containing protein</fullName>
    </submittedName>
</protein>
<dbReference type="PANTHER" id="PTHR31313:SF78">
    <property type="entry name" value="TRANSCRIPTION FACTOR DOMAIN-CONTAINING PROTEIN"/>
    <property type="match status" value="1"/>
</dbReference>
<feature type="compositionally biased region" description="Pro residues" evidence="8">
    <location>
        <begin position="19"/>
        <end position="29"/>
    </location>
</feature>
<evidence type="ECO:0000256" key="4">
    <source>
        <dbReference type="ARBA" id="ARBA00023015"/>
    </source>
</evidence>
<evidence type="ECO:0000256" key="7">
    <source>
        <dbReference type="ARBA" id="ARBA00023242"/>
    </source>
</evidence>
<proteinExistence type="predicted"/>
<evidence type="ECO:0000256" key="2">
    <source>
        <dbReference type="ARBA" id="ARBA00022723"/>
    </source>
</evidence>
<feature type="compositionally biased region" description="Basic and acidic residues" evidence="8">
    <location>
        <begin position="42"/>
        <end position="52"/>
    </location>
</feature>
<dbReference type="Pfam" id="PF00172">
    <property type="entry name" value="Zn_clus"/>
    <property type="match status" value="1"/>
</dbReference>
<feature type="compositionally biased region" description="Basic and acidic residues" evidence="8">
    <location>
        <begin position="452"/>
        <end position="462"/>
    </location>
</feature>